<dbReference type="Proteomes" id="UP000690515">
    <property type="component" value="Unassembled WGS sequence"/>
</dbReference>
<keyword evidence="2" id="KW-1185">Reference proteome</keyword>
<evidence type="ECO:0000313" key="2">
    <source>
        <dbReference type="Proteomes" id="UP000690515"/>
    </source>
</evidence>
<dbReference type="EMBL" id="JAGSOY010000147">
    <property type="protein sequence ID" value="MBU2714087.1"/>
    <property type="molecule type" value="Genomic_DNA"/>
</dbReference>
<proteinExistence type="predicted"/>
<gene>
    <name evidence="1" type="ORF">KCG35_23840</name>
</gene>
<reference evidence="1 2" key="1">
    <citation type="submission" date="2021-04" db="EMBL/GenBank/DDBJ databases">
        <authorList>
            <person name="Pira H."/>
            <person name="Risdian C."/>
            <person name="Wink J."/>
        </authorList>
    </citation>
    <scope>NUCLEOTIDE SEQUENCE [LARGE SCALE GENOMIC DNA]</scope>
    <source>
        <strain evidence="1 2">WH53</strain>
    </source>
</reference>
<comment type="caution">
    <text evidence="1">The sequence shown here is derived from an EMBL/GenBank/DDBJ whole genome shotgun (WGS) entry which is preliminary data.</text>
</comment>
<protein>
    <submittedName>
        <fullName evidence="1">Uncharacterized protein</fullName>
    </submittedName>
</protein>
<dbReference type="RefSeq" id="WP_215822358.1">
    <property type="nucleotide sequence ID" value="NZ_JAGSOY010000147.1"/>
</dbReference>
<organism evidence="1 2">
    <name type="scientific">Zooshikella harenae</name>
    <dbReference type="NCBI Taxonomy" id="2827238"/>
    <lineage>
        <taxon>Bacteria</taxon>
        <taxon>Pseudomonadati</taxon>
        <taxon>Pseudomonadota</taxon>
        <taxon>Gammaproteobacteria</taxon>
        <taxon>Oceanospirillales</taxon>
        <taxon>Zooshikellaceae</taxon>
        <taxon>Zooshikella</taxon>
    </lineage>
</organism>
<accession>A0ABS5ZLM2</accession>
<evidence type="ECO:0000313" key="1">
    <source>
        <dbReference type="EMBL" id="MBU2714087.1"/>
    </source>
</evidence>
<sequence>AIFFCLSSALTWATEKTPLPLVYEIAKTGEKHEISRDDIESLFLYINEEGQYAFYCAFTDEGQKKNFKFFKAHAEKQVSISFDGNALKSNILIMPGDKPMDGVKMNFGDKLNKDLALRMLQHLSKHSKQFD</sequence>
<name>A0ABS5ZLM2_9GAMM</name>
<feature type="non-terminal residue" evidence="1">
    <location>
        <position position="1"/>
    </location>
</feature>